<comment type="caution">
    <text evidence="4">The sequence shown here is derived from an EMBL/GenBank/DDBJ whole genome shotgun (WGS) entry which is preliminary data.</text>
</comment>
<evidence type="ECO:0000256" key="2">
    <source>
        <dbReference type="ARBA" id="ARBA00022801"/>
    </source>
</evidence>
<dbReference type="Pfam" id="PF08797">
    <property type="entry name" value="HIRAN"/>
    <property type="match status" value="1"/>
</dbReference>
<evidence type="ECO:0000313" key="5">
    <source>
        <dbReference type="Proteomes" id="UP000195305"/>
    </source>
</evidence>
<sequence>MTGLQHYIEPEELNPHQEVILKKEPENKYDQEAIAIYLNDTIKIGYVANSVHTQAKGTYSAGRLYDKIPEMTKAKILVIMLQCAIGVVSIEK</sequence>
<dbReference type="OrthoDB" id="2988931at2"/>
<protein>
    <recommendedName>
        <fullName evidence="3">HIRAN domain-containing protein</fullName>
    </recommendedName>
</protein>
<name>A0A1Y4SYM7_9FIRM</name>
<evidence type="ECO:0000313" key="4">
    <source>
        <dbReference type="EMBL" id="OUQ35038.1"/>
    </source>
</evidence>
<dbReference type="GO" id="GO:0016818">
    <property type="term" value="F:hydrolase activity, acting on acid anhydrides, in phosphorus-containing anhydrides"/>
    <property type="evidence" value="ECO:0007669"/>
    <property type="project" value="InterPro"/>
</dbReference>
<accession>A0A1Y4SYM7</accession>
<evidence type="ECO:0000256" key="1">
    <source>
        <dbReference type="ARBA" id="ARBA00022723"/>
    </source>
</evidence>
<dbReference type="Proteomes" id="UP000195305">
    <property type="component" value="Unassembled WGS sequence"/>
</dbReference>
<gene>
    <name evidence="4" type="ORF">B5E75_04975</name>
</gene>
<dbReference type="Gene3D" id="3.30.70.2330">
    <property type="match status" value="1"/>
</dbReference>
<dbReference type="AlphaFoldDB" id="A0A1Y4SYM7"/>
<feature type="domain" description="HIRAN" evidence="3">
    <location>
        <begin position="2"/>
        <end position="51"/>
    </location>
</feature>
<evidence type="ECO:0000259" key="3">
    <source>
        <dbReference type="Pfam" id="PF08797"/>
    </source>
</evidence>
<keyword evidence="1" id="KW-0479">Metal-binding</keyword>
<keyword evidence="2" id="KW-0378">Hydrolase</keyword>
<reference evidence="4 5" key="1">
    <citation type="journal article" date="2018" name="BMC Genomics">
        <title>Whole genome sequencing and function prediction of 133 gut anaerobes isolated from chicken caecum in pure cultures.</title>
        <authorList>
            <person name="Medvecky M."/>
            <person name="Cejkova D."/>
            <person name="Polansky O."/>
            <person name="Karasova D."/>
            <person name="Kubasova T."/>
            <person name="Cizek A."/>
            <person name="Rychlik I."/>
        </authorList>
    </citation>
    <scope>NUCLEOTIDE SEQUENCE [LARGE SCALE GENOMIC DNA]</scope>
    <source>
        <strain evidence="4 5">An13</strain>
    </source>
</reference>
<organism evidence="4 5">
    <name type="scientific">Massilimicrobiota timonensis</name>
    <dbReference type="NCBI Taxonomy" id="1776392"/>
    <lineage>
        <taxon>Bacteria</taxon>
        <taxon>Bacillati</taxon>
        <taxon>Bacillota</taxon>
        <taxon>Erysipelotrichia</taxon>
        <taxon>Erysipelotrichales</taxon>
        <taxon>Erysipelotrichaceae</taxon>
        <taxon>Massilimicrobiota</taxon>
    </lineage>
</organism>
<keyword evidence="5" id="KW-1185">Reference proteome</keyword>
<dbReference type="GO" id="GO:0008270">
    <property type="term" value="F:zinc ion binding"/>
    <property type="evidence" value="ECO:0007669"/>
    <property type="project" value="InterPro"/>
</dbReference>
<dbReference type="InterPro" id="IPR014905">
    <property type="entry name" value="HIRAN"/>
</dbReference>
<dbReference type="GO" id="GO:0003676">
    <property type="term" value="F:nucleic acid binding"/>
    <property type="evidence" value="ECO:0007669"/>
    <property type="project" value="InterPro"/>
</dbReference>
<dbReference type="EMBL" id="NFLJ01000011">
    <property type="protein sequence ID" value="OUQ35038.1"/>
    <property type="molecule type" value="Genomic_DNA"/>
</dbReference>
<proteinExistence type="predicted"/>